<evidence type="ECO:0008006" key="5">
    <source>
        <dbReference type="Google" id="ProtNLM"/>
    </source>
</evidence>
<name>A0ABT7TMA4_9MICO</name>
<feature type="chain" id="PRO_5046351793" description="Ig-like domain-containing protein" evidence="2">
    <location>
        <begin position="20"/>
        <end position="125"/>
    </location>
</feature>
<dbReference type="RefSeq" id="WP_289472221.1">
    <property type="nucleotide sequence ID" value="NZ_JAUCMN010000002.1"/>
</dbReference>
<organism evidence="3 4">
    <name type="scientific">Curtobacterium caseinilyticum</name>
    <dbReference type="NCBI Taxonomy" id="3055137"/>
    <lineage>
        <taxon>Bacteria</taxon>
        <taxon>Bacillati</taxon>
        <taxon>Actinomycetota</taxon>
        <taxon>Actinomycetes</taxon>
        <taxon>Micrococcales</taxon>
        <taxon>Microbacteriaceae</taxon>
        <taxon>Curtobacterium</taxon>
    </lineage>
</organism>
<dbReference type="Proteomes" id="UP001236404">
    <property type="component" value="Unassembled WGS sequence"/>
</dbReference>
<sequence length="125" mass="13371">MRTRIVAATAAAFVLVALAGCTQPSPLRGVAQAACEKKVGPAIVVWWRDQYGETPWKVLDVHSTDVEQESGSPSGAAVFSVSGESSVQRDEDRTATEAVRWSCSAQTRVDDSTSVEASIQEVAFR</sequence>
<evidence type="ECO:0000256" key="2">
    <source>
        <dbReference type="SAM" id="SignalP"/>
    </source>
</evidence>
<feature type="region of interest" description="Disordered" evidence="1">
    <location>
        <begin position="66"/>
        <end position="94"/>
    </location>
</feature>
<evidence type="ECO:0000313" key="3">
    <source>
        <dbReference type="EMBL" id="MDM7890709.1"/>
    </source>
</evidence>
<comment type="caution">
    <text evidence="3">The sequence shown here is derived from an EMBL/GenBank/DDBJ whole genome shotgun (WGS) entry which is preliminary data.</text>
</comment>
<dbReference type="PROSITE" id="PS51257">
    <property type="entry name" value="PROKAR_LIPOPROTEIN"/>
    <property type="match status" value="1"/>
</dbReference>
<proteinExistence type="predicted"/>
<keyword evidence="2" id="KW-0732">Signal</keyword>
<gene>
    <name evidence="3" type="ORF">QUG93_03335</name>
</gene>
<feature type="signal peptide" evidence="2">
    <location>
        <begin position="1"/>
        <end position="19"/>
    </location>
</feature>
<dbReference type="EMBL" id="JAUCMN010000002">
    <property type="protein sequence ID" value="MDM7890709.1"/>
    <property type="molecule type" value="Genomic_DNA"/>
</dbReference>
<evidence type="ECO:0000313" key="4">
    <source>
        <dbReference type="Proteomes" id="UP001236404"/>
    </source>
</evidence>
<accession>A0ABT7TMA4</accession>
<protein>
    <recommendedName>
        <fullName evidence="5">Ig-like domain-containing protein</fullName>
    </recommendedName>
</protein>
<evidence type="ECO:0000256" key="1">
    <source>
        <dbReference type="SAM" id="MobiDB-lite"/>
    </source>
</evidence>
<reference evidence="3 4" key="1">
    <citation type="submission" date="2023-06" db="EMBL/GenBank/DDBJ databases">
        <authorList>
            <person name="Feng G."/>
            <person name="Li J."/>
            <person name="Zhu H."/>
        </authorList>
    </citation>
    <scope>NUCLEOTIDE SEQUENCE [LARGE SCALE GENOMIC DNA]</scope>
    <source>
        <strain evidence="3 4">RHCKG28</strain>
    </source>
</reference>
<keyword evidence="4" id="KW-1185">Reference proteome</keyword>